<reference evidence="2" key="2">
    <citation type="journal article" date="2015" name="Data Brief">
        <title>Shoot transcriptome of the giant reed, Arundo donax.</title>
        <authorList>
            <person name="Barrero R.A."/>
            <person name="Guerrero F.D."/>
            <person name="Moolhuijzen P."/>
            <person name="Goolsby J.A."/>
            <person name="Tidwell J."/>
            <person name="Bellgard S.E."/>
            <person name="Bellgard M.I."/>
        </authorList>
    </citation>
    <scope>NUCLEOTIDE SEQUENCE</scope>
    <source>
        <tissue evidence="2">Shoot tissue taken approximately 20 cm above the soil surface</tissue>
    </source>
</reference>
<dbReference type="AlphaFoldDB" id="A0A0A8Z7J1"/>
<keyword evidence="1" id="KW-1133">Transmembrane helix</keyword>
<feature type="transmembrane region" description="Helical" evidence="1">
    <location>
        <begin position="6"/>
        <end position="24"/>
    </location>
</feature>
<protein>
    <submittedName>
        <fullName evidence="2">Uncharacterized protein</fullName>
    </submittedName>
</protein>
<evidence type="ECO:0000313" key="2">
    <source>
        <dbReference type="EMBL" id="JAD35389.1"/>
    </source>
</evidence>
<keyword evidence="1" id="KW-0472">Membrane</keyword>
<evidence type="ECO:0000256" key="1">
    <source>
        <dbReference type="SAM" id="Phobius"/>
    </source>
</evidence>
<name>A0A0A8Z7J1_ARUDO</name>
<accession>A0A0A8Z7J1</accession>
<reference evidence="2" key="1">
    <citation type="submission" date="2014-09" db="EMBL/GenBank/DDBJ databases">
        <authorList>
            <person name="Magalhaes I.L.F."/>
            <person name="Oliveira U."/>
            <person name="Santos F.R."/>
            <person name="Vidigal T.H.D.A."/>
            <person name="Brescovit A.D."/>
            <person name="Santos A.J."/>
        </authorList>
    </citation>
    <scope>NUCLEOTIDE SEQUENCE</scope>
    <source>
        <tissue evidence="2">Shoot tissue taken approximately 20 cm above the soil surface</tissue>
    </source>
</reference>
<proteinExistence type="predicted"/>
<keyword evidence="1" id="KW-0812">Transmembrane</keyword>
<organism evidence="2">
    <name type="scientific">Arundo donax</name>
    <name type="common">Giant reed</name>
    <name type="synonym">Donax arundinaceus</name>
    <dbReference type="NCBI Taxonomy" id="35708"/>
    <lineage>
        <taxon>Eukaryota</taxon>
        <taxon>Viridiplantae</taxon>
        <taxon>Streptophyta</taxon>
        <taxon>Embryophyta</taxon>
        <taxon>Tracheophyta</taxon>
        <taxon>Spermatophyta</taxon>
        <taxon>Magnoliopsida</taxon>
        <taxon>Liliopsida</taxon>
        <taxon>Poales</taxon>
        <taxon>Poaceae</taxon>
        <taxon>PACMAD clade</taxon>
        <taxon>Arundinoideae</taxon>
        <taxon>Arundineae</taxon>
        <taxon>Arundo</taxon>
    </lineage>
</organism>
<sequence length="35" mass="3893">MPNSFVLVYVFVPLDGCIFPLLELSTKTACMDKSL</sequence>
<dbReference type="EMBL" id="GBRH01262506">
    <property type="protein sequence ID" value="JAD35389.1"/>
    <property type="molecule type" value="Transcribed_RNA"/>
</dbReference>